<dbReference type="GO" id="GO:0000724">
    <property type="term" value="P:double-strand break repair via homologous recombination"/>
    <property type="evidence" value="ECO:0007669"/>
    <property type="project" value="UniProtKB-ARBA"/>
</dbReference>
<evidence type="ECO:0000313" key="5">
    <source>
        <dbReference type="Proteomes" id="UP000316621"/>
    </source>
</evidence>
<dbReference type="Proteomes" id="UP000316621">
    <property type="component" value="Chromosome 8"/>
</dbReference>
<dbReference type="EMBL" id="CM010722">
    <property type="protein sequence ID" value="RZC73318.1"/>
    <property type="molecule type" value="Genomic_DNA"/>
</dbReference>
<dbReference type="Gramene" id="RZC73318">
    <property type="protein sequence ID" value="RZC73318"/>
    <property type="gene ID" value="C5167_048792"/>
</dbReference>
<protein>
    <submittedName>
        <fullName evidence="4">Uncharacterized protein</fullName>
    </submittedName>
</protein>
<gene>
    <name evidence="4" type="ORF">C5167_048792</name>
</gene>
<keyword evidence="3" id="KW-0175">Coiled coil</keyword>
<feature type="coiled-coil region" evidence="3">
    <location>
        <begin position="247"/>
        <end position="274"/>
    </location>
</feature>
<organism evidence="4 5">
    <name type="scientific">Papaver somniferum</name>
    <name type="common">Opium poppy</name>
    <dbReference type="NCBI Taxonomy" id="3469"/>
    <lineage>
        <taxon>Eukaryota</taxon>
        <taxon>Viridiplantae</taxon>
        <taxon>Streptophyta</taxon>
        <taxon>Embryophyta</taxon>
        <taxon>Tracheophyta</taxon>
        <taxon>Spermatophyta</taxon>
        <taxon>Magnoliopsida</taxon>
        <taxon>Ranunculales</taxon>
        <taxon>Papaveraceae</taxon>
        <taxon>Papaveroideae</taxon>
        <taxon>Papaver</taxon>
    </lineage>
</organism>
<proteinExistence type="inferred from homology"/>
<dbReference type="InterPro" id="IPR002164">
    <property type="entry name" value="NAP_family"/>
</dbReference>
<evidence type="ECO:0000256" key="3">
    <source>
        <dbReference type="SAM" id="Coils"/>
    </source>
</evidence>
<dbReference type="GO" id="GO:0005634">
    <property type="term" value="C:nucleus"/>
    <property type="evidence" value="ECO:0007669"/>
    <property type="project" value="InterPro"/>
</dbReference>
<accession>A0A4Y7KMI3</accession>
<keyword evidence="5" id="KW-1185">Reference proteome</keyword>
<dbReference type="GO" id="GO:0006334">
    <property type="term" value="P:nucleosome assembly"/>
    <property type="evidence" value="ECO:0007669"/>
    <property type="project" value="InterPro"/>
</dbReference>
<dbReference type="SUPFAM" id="SSF143113">
    <property type="entry name" value="NAP-like"/>
    <property type="match status" value="2"/>
</dbReference>
<dbReference type="GO" id="GO:0042393">
    <property type="term" value="F:histone binding"/>
    <property type="evidence" value="ECO:0007669"/>
    <property type="project" value="UniProtKB-ARBA"/>
</dbReference>
<name>A0A4Y7KMI3_PAPSO</name>
<dbReference type="PANTHER" id="PTHR11875">
    <property type="entry name" value="TESTIS-SPECIFIC Y-ENCODED PROTEIN"/>
    <property type="match status" value="1"/>
</dbReference>
<keyword evidence="2" id="KW-0143">Chaperone</keyword>
<comment type="similarity">
    <text evidence="1">Belongs to the nucleosome assembly protein (NAP) family.</text>
</comment>
<dbReference type="AlphaFoldDB" id="A0A4Y7KMI3"/>
<sequence length="528" mass="61172">MLLEDALELLDPIMELQAEVDKVNEEEYDRKFKIKEKCKETLRWDENLGCLRHPCITSSQKSLLQERSEIVKTLPRFWSTVLSADQGPLRYMNEEEQEIMLKYLKSVDVFYEDAHGYKSVLRQFNSDKTFNFNREGIHSKGGTAIRWKNEDIEVFPEKGGTQSHTDMPSIRVGKLLPGHSMLEKFCCTDARPSYALMITASLNGRKQSHTILIVVHLASFYILQGKKKGTEKGRQGLTEQQMVRRNSQDQGKKLEAISAKLQRAEEQATKERCTMRMEQELVLLKGERIVHKECESLRRQLYNQRSQIIKSIPCFWLTAVHNLDSPHRYFCQHIEYLMYFLYSLTDNTINWLGNVFVLFLFAVFKSLCASPSLEWRRSEETEDVEGVISGNTITLKFDENPYFKNDSLEKIISYTNTLKFMSSDPLKEYTEAKVEIRASDIHRKDGMDITGNKRGFTDTGTSFFTWFCDRGCVAMKAYDEVANLIKQDLWPDAGRYFVYGNLDDGNKVVLDAIDETSHFTSSLRAFFI</sequence>
<evidence type="ECO:0000256" key="2">
    <source>
        <dbReference type="ARBA" id="ARBA00023186"/>
    </source>
</evidence>
<reference evidence="4 5" key="1">
    <citation type="journal article" date="2018" name="Science">
        <title>The opium poppy genome and morphinan production.</title>
        <authorList>
            <person name="Guo L."/>
            <person name="Winzer T."/>
            <person name="Yang X."/>
            <person name="Li Y."/>
            <person name="Ning Z."/>
            <person name="He Z."/>
            <person name="Teodor R."/>
            <person name="Lu Y."/>
            <person name="Bowser T.A."/>
            <person name="Graham I.A."/>
            <person name="Ye K."/>
        </authorList>
    </citation>
    <scope>NUCLEOTIDE SEQUENCE [LARGE SCALE GENOMIC DNA]</scope>
    <source>
        <strain evidence="5">cv. HN1</strain>
        <tissue evidence="4">Leaves</tissue>
    </source>
</reference>
<evidence type="ECO:0000256" key="1">
    <source>
        <dbReference type="ARBA" id="ARBA00009947"/>
    </source>
</evidence>
<dbReference type="InterPro" id="IPR037231">
    <property type="entry name" value="NAP-like_sf"/>
</dbReference>
<dbReference type="STRING" id="3469.A0A4Y7KMI3"/>
<evidence type="ECO:0000313" key="4">
    <source>
        <dbReference type="EMBL" id="RZC73318.1"/>
    </source>
</evidence>
<dbReference type="Gene3D" id="3.30.1120.90">
    <property type="entry name" value="Nucleosome assembly protein"/>
    <property type="match status" value="1"/>
</dbReference>